<keyword evidence="2" id="KW-0479">Metal-binding</keyword>
<evidence type="ECO:0000259" key="6">
    <source>
        <dbReference type="PROSITE" id="PS51880"/>
    </source>
</evidence>
<keyword evidence="4" id="KW-0067">ATP-binding</keyword>
<dbReference type="InterPro" id="IPR013029">
    <property type="entry name" value="YchF_C"/>
</dbReference>
<dbReference type="EMBL" id="CP011232">
    <property type="protein sequence ID" value="AKI96791.1"/>
    <property type="molecule type" value="Genomic_DNA"/>
</dbReference>
<sequence length="360" mass="40595">MEIGIFGLPMSGKSTIFSLLTGTSLEERVHKSEAYTGVAKIHDERVERLSEIFNPRKMIYATLSFVDIPGFDLSANRKEKNRVFQFIQNSDALLAVVRAFEDPSVPWPVGAETPTKQLELIKSELLLRDLEVVENRLNRLEENSKKKKLTPEELKEKEILQRVIEVLEEEQFVSRAELSEEELKLLGSLSLFTAKPIIVVANLDESQFSAGDYSDREKLIESCKSEGFAYIELSGKIEQELNALQPEDRELFMEELGIEESGIQRLSQVVYAHVGLISFLTVGEDEVRAWTVHRGATALDCAAKIHTDLAKKFIKAEVISYEDFMLAGSMHEAKTKGLLRLVGKDERINDGDIVHIRANA</sequence>
<gene>
    <name evidence="7" type="ORF">IX53_01985</name>
</gene>
<dbReference type="PROSITE" id="PS51880">
    <property type="entry name" value="TGS"/>
    <property type="match status" value="1"/>
</dbReference>
<dbReference type="PIRSF" id="PIRSF006641">
    <property type="entry name" value="CHP00092"/>
    <property type="match status" value="1"/>
</dbReference>
<dbReference type="InterPro" id="IPR006073">
    <property type="entry name" value="GTP-bd"/>
</dbReference>
<evidence type="ECO:0000313" key="8">
    <source>
        <dbReference type="Proteomes" id="UP000035159"/>
    </source>
</evidence>
<evidence type="ECO:0000256" key="4">
    <source>
        <dbReference type="ARBA" id="ARBA00022840"/>
    </source>
</evidence>
<dbReference type="AlphaFoldDB" id="A0A0G2Z9M0"/>
<dbReference type="SUPFAM" id="SSF52540">
    <property type="entry name" value="P-loop containing nucleoside triphosphate hydrolases"/>
    <property type="match status" value="1"/>
</dbReference>
<evidence type="ECO:0000256" key="5">
    <source>
        <dbReference type="SAM" id="Coils"/>
    </source>
</evidence>
<dbReference type="InterPro" id="IPR004396">
    <property type="entry name" value="ATPase_YchF/OLA1"/>
</dbReference>
<dbReference type="GO" id="GO:0005737">
    <property type="term" value="C:cytoplasm"/>
    <property type="evidence" value="ECO:0007669"/>
    <property type="project" value="TreeGrafter"/>
</dbReference>
<dbReference type="GO" id="GO:0005525">
    <property type="term" value="F:GTP binding"/>
    <property type="evidence" value="ECO:0007669"/>
    <property type="project" value="InterPro"/>
</dbReference>
<organism evidence="7 8">
    <name type="scientific">Kosmotoga pacifica</name>
    <dbReference type="NCBI Taxonomy" id="1330330"/>
    <lineage>
        <taxon>Bacteria</taxon>
        <taxon>Thermotogati</taxon>
        <taxon>Thermotogota</taxon>
        <taxon>Thermotogae</taxon>
        <taxon>Kosmotogales</taxon>
        <taxon>Kosmotogaceae</taxon>
        <taxon>Kosmotoga</taxon>
    </lineage>
</organism>
<dbReference type="PANTHER" id="PTHR23305:SF18">
    <property type="entry name" value="OBG-TYPE G DOMAIN-CONTAINING PROTEIN"/>
    <property type="match status" value="1"/>
</dbReference>
<dbReference type="STRING" id="1330330.IX53_01985"/>
<dbReference type="SUPFAM" id="SSF81271">
    <property type="entry name" value="TGS-like"/>
    <property type="match status" value="1"/>
</dbReference>
<dbReference type="InterPro" id="IPR027417">
    <property type="entry name" value="P-loop_NTPase"/>
</dbReference>
<dbReference type="OrthoDB" id="9807318at2"/>
<feature type="coiled-coil region" evidence="5">
    <location>
        <begin position="123"/>
        <end position="150"/>
    </location>
</feature>
<evidence type="ECO:0000256" key="1">
    <source>
        <dbReference type="ARBA" id="ARBA00001946"/>
    </source>
</evidence>
<dbReference type="PRINTS" id="PR00326">
    <property type="entry name" value="GTP1OBG"/>
</dbReference>
<dbReference type="GO" id="GO:0005524">
    <property type="term" value="F:ATP binding"/>
    <property type="evidence" value="ECO:0007669"/>
    <property type="project" value="UniProtKB-KW"/>
</dbReference>
<proteinExistence type="predicted"/>
<reference evidence="7 8" key="1">
    <citation type="submission" date="2015-04" db="EMBL/GenBank/DDBJ databases">
        <title>Complete Genome Sequence of Kosmotoga pacifica SLHLJ1.</title>
        <authorList>
            <person name="Jiang L.J."/>
            <person name="Shao Z.Z."/>
            <person name="Jebbar M."/>
        </authorList>
    </citation>
    <scope>NUCLEOTIDE SEQUENCE [LARGE SCALE GENOMIC DNA]</scope>
    <source>
        <strain evidence="7 8">SLHLJ1</strain>
    </source>
</reference>
<dbReference type="InterPro" id="IPR012675">
    <property type="entry name" value="Beta-grasp_dom_sf"/>
</dbReference>
<dbReference type="InterPro" id="IPR012676">
    <property type="entry name" value="TGS-like"/>
</dbReference>
<evidence type="ECO:0000313" key="7">
    <source>
        <dbReference type="EMBL" id="AKI96791.1"/>
    </source>
</evidence>
<dbReference type="KEGG" id="kpf:IX53_01985"/>
<protein>
    <submittedName>
        <fullName evidence="7">GTP-binding protein</fullName>
    </submittedName>
</protein>
<dbReference type="GO" id="GO:0016887">
    <property type="term" value="F:ATP hydrolysis activity"/>
    <property type="evidence" value="ECO:0007669"/>
    <property type="project" value="InterPro"/>
</dbReference>
<accession>A0A0G2Z9M0</accession>
<keyword evidence="3" id="KW-0547">Nucleotide-binding</keyword>
<dbReference type="InterPro" id="IPR023192">
    <property type="entry name" value="TGS-like_dom_sf"/>
</dbReference>
<comment type="cofactor">
    <cofactor evidence="1">
        <name>Mg(2+)</name>
        <dbReference type="ChEBI" id="CHEBI:18420"/>
    </cofactor>
</comment>
<dbReference type="InterPro" id="IPR004095">
    <property type="entry name" value="TGS"/>
</dbReference>
<name>A0A0G2Z9M0_9BACT</name>
<dbReference type="PANTHER" id="PTHR23305">
    <property type="entry name" value="OBG GTPASE FAMILY"/>
    <property type="match status" value="1"/>
</dbReference>
<dbReference type="Proteomes" id="UP000035159">
    <property type="component" value="Chromosome"/>
</dbReference>
<evidence type="ECO:0000256" key="3">
    <source>
        <dbReference type="ARBA" id="ARBA00022741"/>
    </source>
</evidence>
<dbReference type="NCBIfam" id="TIGR00092">
    <property type="entry name" value="redox-regulated ATPase YchF"/>
    <property type="match status" value="1"/>
</dbReference>
<keyword evidence="5" id="KW-0175">Coiled coil</keyword>
<dbReference type="Gene3D" id="3.40.50.300">
    <property type="entry name" value="P-loop containing nucleotide triphosphate hydrolases"/>
    <property type="match status" value="1"/>
</dbReference>
<dbReference type="GO" id="GO:0046872">
    <property type="term" value="F:metal ion binding"/>
    <property type="evidence" value="ECO:0007669"/>
    <property type="project" value="UniProtKB-KW"/>
</dbReference>
<dbReference type="Pfam" id="PF01926">
    <property type="entry name" value="MMR_HSR1"/>
    <property type="match status" value="1"/>
</dbReference>
<feature type="domain" description="TGS" evidence="6">
    <location>
        <begin position="275"/>
        <end position="358"/>
    </location>
</feature>
<dbReference type="Gene3D" id="1.10.150.300">
    <property type="entry name" value="TGS-like domain"/>
    <property type="match status" value="1"/>
</dbReference>
<dbReference type="Gene3D" id="3.10.20.30">
    <property type="match status" value="1"/>
</dbReference>
<keyword evidence="8" id="KW-1185">Reference proteome</keyword>
<dbReference type="PATRIC" id="fig|1330330.3.peg.407"/>
<dbReference type="FunFam" id="3.10.20.30:FF:000001">
    <property type="entry name" value="Ribosome-binding ATPase YchF"/>
    <property type="match status" value="1"/>
</dbReference>
<dbReference type="Pfam" id="PF06071">
    <property type="entry name" value="YchF-GTPase_C"/>
    <property type="match status" value="1"/>
</dbReference>
<dbReference type="RefSeq" id="WP_047753926.1">
    <property type="nucleotide sequence ID" value="NZ_CAJUHA010000004.1"/>
</dbReference>
<evidence type="ECO:0000256" key="2">
    <source>
        <dbReference type="ARBA" id="ARBA00022723"/>
    </source>
</evidence>